<proteinExistence type="predicted"/>
<accession>A0A6H5IZS8</accession>
<dbReference type="SUPFAM" id="SSF82771">
    <property type="entry name" value="GIY-YIG endonuclease"/>
    <property type="match status" value="1"/>
</dbReference>
<evidence type="ECO:0000313" key="2">
    <source>
        <dbReference type="EMBL" id="CAB0043793.1"/>
    </source>
</evidence>
<dbReference type="InterPro" id="IPR000305">
    <property type="entry name" value="GIY-YIG_endonuc"/>
</dbReference>
<dbReference type="AlphaFoldDB" id="A0A6H5IZS8"/>
<reference evidence="2 3" key="1">
    <citation type="submission" date="2020-02" db="EMBL/GenBank/DDBJ databases">
        <authorList>
            <person name="Ferguson B K."/>
        </authorList>
    </citation>
    <scope>NUCLEOTIDE SEQUENCE [LARGE SCALE GENOMIC DNA]</scope>
</reference>
<evidence type="ECO:0000313" key="3">
    <source>
        <dbReference type="Proteomes" id="UP000479190"/>
    </source>
</evidence>
<feature type="domain" description="GIY-YIG" evidence="1">
    <location>
        <begin position="3"/>
        <end position="50"/>
    </location>
</feature>
<keyword evidence="3" id="KW-1185">Reference proteome</keyword>
<name>A0A6H5IZS8_9HYME</name>
<dbReference type="InterPro" id="IPR035901">
    <property type="entry name" value="GIY-YIG_endonuc_sf"/>
</dbReference>
<sequence>MTGVVYLLECNKCPMKYIGQTKRKLKIRVKEHNNLLDKKSVVAAHIVEHKKEDHKMDCERIKILDHELNVHRREISEMMNSSCAAAGHSIYVYQGAHDDGGRYSSGWRVPSPKYLQVANARARTNLYVKKNHLTCHNQIMMIMNFSIRRSILKIYNT</sequence>
<dbReference type="OrthoDB" id="10057701at2759"/>
<evidence type="ECO:0000259" key="1">
    <source>
        <dbReference type="Pfam" id="PF01541"/>
    </source>
</evidence>
<protein>
    <recommendedName>
        <fullName evidence="1">GIY-YIG domain-containing protein</fullName>
    </recommendedName>
</protein>
<gene>
    <name evidence="2" type="ORF">TBRA_LOCUS15381</name>
</gene>
<dbReference type="EMBL" id="CADCXV010001349">
    <property type="protein sequence ID" value="CAB0043793.1"/>
    <property type="molecule type" value="Genomic_DNA"/>
</dbReference>
<organism evidence="2 3">
    <name type="scientific">Trichogramma brassicae</name>
    <dbReference type="NCBI Taxonomy" id="86971"/>
    <lineage>
        <taxon>Eukaryota</taxon>
        <taxon>Metazoa</taxon>
        <taxon>Ecdysozoa</taxon>
        <taxon>Arthropoda</taxon>
        <taxon>Hexapoda</taxon>
        <taxon>Insecta</taxon>
        <taxon>Pterygota</taxon>
        <taxon>Neoptera</taxon>
        <taxon>Endopterygota</taxon>
        <taxon>Hymenoptera</taxon>
        <taxon>Apocrita</taxon>
        <taxon>Proctotrupomorpha</taxon>
        <taxon>Chalcidoidea</taxon>
        <taxon>Trichogrammatidae</taxon>
        <taxon>Trichogramma</taxon>
    </lineage>
</organism>
<dbReference type="Proteomes" id="UP000479190">
    <property type="component" value="Unassembled WGS sequence"/>
</dbReference>
<dbReference type="Pfam" id="PF01541">
    <property type="entry name" value="GIY-YIG"/>
    <property type="match status" value="1"/>
</dbReference>